<dbReference type="GO" id="GO:0004016">
    <property type="term" value="F:adenylate cyclase activity"/>
    <property type="evidence" value="ECO:0007669"/>
    <property type="project" value="UniProtKB-ARBA"/>
</dbReference>
<dbReference type="Gene3D" id="3.30.70.1230">
    <property type="entry name" value="Nucleotide cyclase"/>
    <property type="match status" value="1"/>
</dbReference>
<reference evidence="2" key="1">
    <citation type="submission" date="2019-03" db="EMBL/GenBank/DDBJ databases">
        <title>Lake Tanganyika Metagenome-Assembled Genomes (MAGs).</title>
        <authorList>
            <person name="Tran P."/>
        </authorList>
    </citation>
    <scope>NUCLEOTIDE SEQUENCE</scope>
    <source>
        <strain evidence="2">K_DeepCast_65m_m2_066</strain>
    </source>
</reference>
<protein>
    <submittedName>
        <fullName evidence="2">Adenylate/guanylate cyclase domain-containing protein</fullName>
    </submittedName>
</protein>
<sequence length="202" mass="22270">ALGQTRVPDTAPLTYTPPHLTDKILAARPTLEGERKQVTVLFADLEDSTELIRGLDPEAAQQLLEPALQRMMGAVHRFEGTVNQVLGDGIMALFGAPIAHEDHALRACYAALAMQAAMQPTTEKVRPVGGWSCACASASTPGKWWYGRSATTCTWTTLPWGKPQSWPHAWNRQRPREAFASPRPPCGWSKGWCRSPPWDPCR</sequence>
<evidence type="ECO:0000313" key="2">
    <source>
        <dbReference type="EMBL" id="MBM3226508.1"/>
    </source>
</evidence>
<dbReference type="PANTHER" id="PTHR43081:SF20">
    <property type="entry name" value="TWO-COMPONENT RESPONSE REGULATOR"/>
    <property type="match status" value="1"/>
</dbReference>
<dbReference type="InterPro" id="IPR050697">
    <property type="entry name" value="Adenylyl/Guanylyl_Cyclase_3/4"/>
</dbReference>
<gene>
    <name evidence="2" type="ORF">FJZ47_22310</name>
</gene>
<dbReference type="Pfam" id="PF00211">
    <property type="entry name" value="Guanylate_cyc"/>
    <property type="match status" value="1"/>
</dbReference>
<dbReference type="InterPro" id="IPR001054">
    <property type="entry name" value="A/G_cyclase"/>
</dbReference>
<feature type="domain" description="Guanylate cyclase" evidence="1">
    <location>
        <begin position="39"/>
        <end position="126"/>
    </location>
</feature>
<proteinExistence type="predicted"/>
<dbReference type="GO" id="GO:0006171">
    <property type="term" value="P:cAMP biosynthetic process"/>
    <property type="evidence" value="ECO:0007669"/>
    <property type="project" value="TreeGrafter"/>
</dbReference>
<dbReference type="AlphaFoldDB" id="A0A937W5E2"/>
<organism evidence="2 3">
    <name type="scientific">Tectimicrobiota bacterium</name>
    <dbReference type="NCBI Taxonomy" id="2528274"/>
    <lineage>
        <taxon>Bacteria</taxon>
        <taxon>Pseudomonadati</taxon>
        <taxon>Nitrospinota/Tectimicrobiota group</taxon>
        <taxon>Candidatus Tectimicrobiota</taxon>
    </lineage>
</organism>
<dbReference type="Proteomes" id="UP000712673">
    <property type="component" value="Unassembled WGS sequence"/>
</dbReference>
<comment type="caution">
    <text evidence="2">The sequence shown here is derived from an EMBL/GenBank/DDBJ whole genome shotgun (WGS) entry which is preliminary data.</text>
</comment>
<name>A0A937W5E2_UNCTE</name>
<evidence type="ECO:0000259" key="1">
    <source>
        <dbReference type="PROSITE" id="PS50125"/>
    </source>
</evidence>
<evidence type="ECO:0000313" key="3">
    <source>
        <dbReference type="Proteomes" id="UP000712673"/>
    </source>
</evidence>
<dbReference type="PROSITE" id="PS50125">
    <property type="entry name" value="GUANYLATE_CYCLASE_2"/>
    <property type="match status" value="1"/>
</dbReference>
<dbReference type="GO" id="GO:0035556">
    <property type="term" value="P:intracellular signal transduction"/>
    <property type="evidence" value="ECO:0007669"/>
    <property type="project" value="InterPro"/>
</dbReference>
<dbReference type="SUPFAM" id="SSF55073">
    <property type="entry name" value="Nucleotide cyclase"/>
    <property type="match status" value="1"/>
</dbReference>
<dbReference type="EMBL" id="VGLS01000935">
    <property type="protein sequence ID" value="MBM3226508.1"/>
    <property type="molecule type" value="Genomic_DNA"/>
</dbReference>
<feature type="non-terminal residue" evidence="2">
    <location>
        <position position="1"/>
    </location>
</feature>
<dbReference type="PANTHER" id="PTHR43081">
    <property type="entry name" value="ADENYLATE CYCLASE, TERMINAL-DIFFERENTIATION SPECIFIC-RELATED"/>
    <property type="match status" value="1"/>
</dbReference>
<dbReference type="InterPro" id="IPR029787">
    <property type="entry name" value="Nucleotide_cyclase"/>
</dbReference>
<accession>A0A937W5E2</accession>
<dbReference type="CDD" id="cd07302">
    <property type="entry name" value="CHD"/>
    <property type="match status" value="1"/>
</dbReference>